<proteinExistence type="predicted"/>
<reference evidence="3 4" key="2">
    <citation type="journal article" date="2017" name="Nature">
        <title>The Apostasia genome and the evolution of orchids.</title>
        <authorList>
            <person name="Zhang G.Q."/>
            <person name="Liu K.W."/>
            <person name="Li Z."/>
            <person name="Lohaus R."/>
            <person name="Hsiao Y.Y."/>
            <person name="Niu S.C."/>
            <person name="Wang J.Y."/>
            <person name="Lin Y.C."/>
            <person name="Xu Q."/>
            <person name="Chen L.J."/>
            <person name="Yoshida K."/>
            <person name="Fujiwara S."/>
            <person name="Wang Z.W."/>
            <person name="Zhang Y.Q."/>
            <person name="Mitsuda N."/>
            <person name="Wang M."/>
            <person name="Liu G.H."/>
            <person name="Pecoraro L."/>
            <person name="Huang H.X."/>
            <person name="Xiao X.J."/>
            <person name="Lin M."/>
            <person name="Wu X.Y."/>
            <person name="Wu W.L."/>
            <person name="Chen Y.Y."/>
            <person name="Chang S.B."/>
            <person name="Sakamoto S."/>
            <person name="Ohme-Takagi M."/>
            <person name="Yagi M."/>
            <person name="Zeng S.J."/>
            <person name="Shen C.Y."/>
            <person name="Yeh C.M."/>
            <person name="Luo Y.B."/>
            <person name="Tsai W.C."/>
            <person name="Van de Peer Y."/>
            <person name="Liu Z.J."/>
        </authorList>
    </citation>
    <scope>NUCLEOTIDE SEQUENCE [LARGE SCALE GENOMIC DNA]</scope>
    <source>
        <tissue evidence="3">The whole plant</tissue>
    </source>
</reference>
<evidence type="ECO:0000259" key="2">
    <source>
        <dbReference type="PROSITE" id="PS51806"/>
    </source>
</evidence>
<dbReference type="GO" id="GO:0006351">
    <property type="term" value="P:DNA-templated transcription"/>
    <property type="evidence" value="ECO:0007669"/>
    <property type="project" value="InterPro"/>
</dbReference>
<feature type="domain" description="DOG1" evidence="2">
    <location>
        <begin position="14"/>
        <end position="258"/>
    </location>
</feature>
<accession>A0A2I0X8D4</accession>
<evidence type="ECO:0000313" key="4">
    <source>
        <dbReference type="Proteomes" id="UP000233837"/>
    </source>
</evidence>
<dbReference type="PANTHER" id="PTHR46354">
    <property type="entry name" value="DOG1 DOMAIN-CONTAINING PROTEIN"/>
    <property type="match status" value="1"/>
</dbReference>
<dbReference type="InterPro" id="IPR051886">
    <property type="entry name" value="Seed_Dev/Stress_Resp_Reg"/>
</dbReference>
<reference evidence="3 4" key="1">
    <citation type="journal article" date="2016" name="Sci. Rep.">
        <title>The Dendrobium catenatum Lindl. genome sequence provides insights into polysaccharide synthase, floral development and adaptive evolution.</title>
        <authorList>
            <person name="Zhang G.Q."/>
            <person name="Xu Q."/>
            <person name="Bian C."/>
            <person name="Tsai W.C."/>
            <person name="Yeh C.M."/>
            <person name="Liu K.W."/>
            <person name="Yoshida K."/>
            <person name="Zhang L.S."/>
            <person name="Chang S.B."/>
            <person name="Chen F."/>
            <person name="Shi Y."/>
            <person name="Su Y.Y."/>
            <person name="Zhang Y.Q."/>
            <person name="Chen L.J."/>
            <person name="Yin Y."/>
            <person name="Lin M."/>
            <person name="Huang H."/>
            <person name="Deng H."/>
            <person name="Wang Z.W."/>
            <person name="Zhu S.L."/>
            <person name="Zhao X."/>
            <person name="Deng C."/>
            <person name="Niu S.C."/>
            <person name="Huang J."/>
            <person name="Wang M."/>
            <person name="Liu G.H."/>
            <person name="Yang H.J."/>
            <person name="Xiao X.J."/>
            <person name="Hsiao Y.Y."/>
            <person name="Wu W.L."/>
            <person name="Chen Y.Y."/>
            <person name="Mitsuda N."/>
            <person name="Ohme-Takagi M."/>
            <person name="Luo Y.B."/>
            <person name="Van de Peer Y."/>
            <person name="Liu Z.J."/>
        </authorList>
    </citation>
    <scope>NUCLEOTIDE SEQUENCE [LARGE SCALE GENOMIC DNA]</scope>
    <source>
        <tissue evidence="3">The whole plant</tissue>
    </source>
</reference>
<dbReference type="GO" id="GO:0043565">
    <property type="term" value="F:sequence-specific DNA binding"/>
    <property type="evidence" value="ECO:0007669"/>
    <property type="project" value="InterPro"/>
</dbReference>
<protein>
    <submittedName>
        <fullName evidence="3">Transcription factor TGA2</fullName>
    </submittedName>
</protein>
<dbReference type="Proteomes" id="UP000233837">
    <property type="component" value="Unassembled WGS sequence"/>
</dbReference>
<dbReference type="InterPro" id="IPR025422">
    <property type="entry name" value="TGA_domain"/>
</dbReference>
<dbReference type="OrthoDB" id="542841at2759"/>
<gene>
    <name evidence="3" type="primary">TGA2</name>
    <name evidence="3" type="ORF">MA16_Dca026096</name>
</gene>
<feature type="compositionally biased region" description="Basic and acidic residues" evidence="1">
    <location>
        <begin position="253"/>
        <end position="264"/>
    </location>
</feature>
<evidence type="ECO:0000313" key="3">
    <source>
        <dbReference type="EMBL" id="PKU84141.1"/>
    </source>
</evidence>
<dbReference type="PROSITE" id="PS51806">
    <property type="entry name" value="DOG1"/>
    <property type="match status" value="1"/>
</dbReference>
<keyword evidence="4" id="KW-1185">Reference proteome</keyword>
<name>A0A2I0X8D4_9ASPA</name>
<dbReference type="EMBL" id="KZ502054">
    <property type="protein sequence ID" value="PKU84141.1"/>
    <property type="molecule type" value="Genomic_DNA"/>
</dbReference>
<organism evidence="3 4">
    <name type="scientific">Dendrobium catenatum</name>
    <dbReference type="NCBI Taxonomy" id="906689"/>
    <lineage>
        <taxon>Eukaryota</taxon>
        <taxon>Viridiplantae</taxon>
        <taxon>Streptophyta</taxon>
        <taxon>Embryophyta</taxon>
        <taxon>Tracheophyta</taxon>
        <taxon>Spermatophyta</taxon>
        <taxon>Magnoliopsida</taxon>
        <taxon>Liliopsida</taxon>
        <taxon>Asparagales</taxon>
        <taxon>Orchidaceae</taxon>
        <taxon>Epidendroideae</taxon>
        <taxon>Malaxideae</taxon>
        <taxon>Dendrobiinae</taxon>
        <taxon>Dendrobium</taxon>
    </lineage>
</organism>
<sequence>MSSPAPLNGRPNPSDNFANFFESWLADQNRDLQSLLSAVSSPPPRNRDEAAAHDEHLRPLLSTVLNRYEDYYHAKQAFARRDVLPMFTPTWTSSTENLLLWAGGWRPTMIFQLLYSKCGIQVESHLDDLIGGAITWNLADVDAEQLHRIDKLHQVTLKREKEISEEEAAAQEKAADEQMVKLSHVITEMGGGEEMMEEEMKAKREAMVDVLKKADFLRIETLKGLVEILRPIQAVHFLIAAAELHLRVHEFGTRKDKDKDKGADAEEATVTATGAA</sequence>
<evidence type="ECO:0000256" key="1">
    <source>
        <dbReference type="SAM" id="MobiDB-lite"/>
    </source>
</evidence>
<dbReference type="PANTHER" id="PTHR46354:SF4">
    <property type="entry name" value="PROTEIN DOG1-LIKE 3"/>
    <property type="match status" value="1"/>
</dbReference>
<dbReference type="AlphaFoldDB" id="A0A2I0X8D4"/>
<dbReference type="Pfam" id="PF14144">
    <property type="entry name" value="DOG1"/>
    <property type="match status" value="1"/>
</dbReference>
<feature type="region of interest" description="Disordered" evidence="1">
    <location>
        <begin position="253"/>
        <end position="276"/>
    </location>
</feature>